<evidence type="ECO:0000256" key="18">
    <source>
        <dbReference type="RuleBase" id="RU367118"/>
    </source>
</evidence>
<feature type="transmembrane region" description="Helical" evidence="18">
    <location>
        <begin position="616"/>
        <end position="638"/>
    </location>
</feature>
<evidence type="ECO:0000256" key="4">
    <source>
        <dbReference type="ARBA" id="ARBA00022692"/>
    </source>
</evidence>
<evidence type="ECO:0000256" key="11">
    <source>
        <dbReference type="ARBA" id="ARBA00023257"/>
    </source>
</evidence>
<dbReference type="CDD" id="cd06382">
    <property type="entry name" value="PBP1_iGluR_Kainate"/>
    <property type="match status" value="1"/>
</dbReference>
<dbReference type="SMART" id="SM00079">
    <property type="entry name" value="PBPe"/>
    <property type="match status" value="1"/>
</dbReference>
<evidence type="ECO:0000256" key="16">
    <source>
        <dbReference type="PIRSR" id="PIRSR601508-2"/>
    </source>
</evidence>
<keyword evidence="11 18" id="KW-0628">Postsynaptic cell membrane</keyword>
<reference evidence="21" key="2">
    <citation type="submission" date="2025-08" db="UniProtKB">
        <authorList>
            <consortium name="Ensembl"/>
        </authorList>
    </citation>
    <scope>IDENTIFICATION</scope>
</reference>
<keyword evidence="7 18" id="KW-0406">Ion transport</keyword>
<dbReference type="SUPFAM" id="SSF53850">
    <property type="entry name" value="Periplasmic binding protein-like II"/>
    <property type="match status" value="1"/>
</dbReference>
<evidence type="ECO:0000256" key="5">
    <source>
        <dbReference type="ARBA" id="ARBA00022989"/>
    </source>
</evidence>
<evidence type="ECO:0000256" key="17">
    <source>
        <dbReference type="PIRSR" id="PIRSR601508-3"/>
    </source>
</evidence>
<keyword evidence="13 18" id="KW-0407">Ion channel</keyword>
<dbReference type="PANTHER" id="PTHR18966">
    <property type="entry name" value="IONOTROPIC GLUTAMATE RECEPTOR"/>
    <property type="match status" value="1"/>
</dbReference>
<feature type="binding site" evidence="15">
    <location>
        <position position="493"/>
    </location>
    <ligand>
        <name>L-glutamate</name>
        <dbReference type="ChEBI" id="CHEBI:29985"/>
    </ligand>
</feature>
<proteinExistence type="inferred from homology"/>
<keyword evidence="4 18" id="KW-0812">Transmembrane</keyword>
<feature type="transmembrane region" description="Helical" evidence="18">
    <location>
        <begin position="540"/>
        <end position="559"/>
    </location>
</feature>
<evidence type="ECO:0000256" key="6">
    <source>
        <dbReference type="ARBA" id="ARBA00023018"/>
    </source>
</evidence>
<feature type="transmembrane region" description="Helical" evidence="18">
    <location>
        <begin position="797"/>
        <end position="821"/>
    </location>
</feature>
<evidence type="ECO:0000256" key="2">
    <source>
        <dbReference type="ARBA" id="ARBA00022475"/>
    </source>
</evidence>
<dbReference type="Pfam" id="PF10613">
    <property type="entry name" value="Lig_chan-Glu_bd"/>
    <property type="match status" value="1"/>
</dbReference>
<dbReference type="Proteomes" id="UP000694563">
    <property type="component" value="Chromosome 3"/>
</dbReference>
<accession>A0A8C3UE84</accession>
<organism evidence="21 22">
    <name type="scientific">Catharus ustulatus</name>
    <name type="common">Russet-backed thrush</name>
    <name type="synonym">Hylocichla ustulatus</name>
    <dbReference type="NCBI Taxonomy" id="91951"/>
    <lineage>
        <taxon>Eukaryota</taxon>
        <taxon>Metazoa</taxon>
        <taxon>Chordata</taxon>
        <taxon>Craniata</taxon>
        <taxon>Vertebrata</taxon>
        <taxon>Euteleostomi</taxon>
        <taxon>Archelosauria</taxon>
        <taxon>Archosauria</taxon>
        <taxon>Dinosauria</taxon>
        <taxon>Saurischia</taxon>
        <taxon>Theropoda</taxon>
        <taxon>Coelurosauria</taxon>
        <taxon>Aves</taxon>
        <taxon>Neognathae</taxon>
        <taxon>Neoaves</taxon>
        <taxon>Telluraves</taxon>
        <taxon>Australaves</taxon>
        <taxon>Passeriformes</taxon>
        <taxon>Turdidae</taxon>
        <taxon>Catharus</taxon>
    </lineage>
</organism>
<feature type="binding site" evidence="15">
    <location>
        <position position="715"/>
    </location>
    <ligand>
        <name>L-glutamate</name>
        <dbReference type="ChEBI" id="CHEBI:29985"/>
    </ligand>
</feature>
<dbReference type="FunFam" id="3.40.50.2300:FF:000007">
    <property type="entry name" value="Putative glutamate receptor ionotropic kainate 1"/>
    <property type="match status" value="1"/>
</dbReference>
<dbReference type="InterPro" id="IPR001320">
    <property type="entry name" value="Iontro_rcpt_C"/>
</dbReference>
<dbReference type="SUPFAM" id="SSF53822">
    <property type="entry name" value="Periplasmic binding protein-like I"/>
    <property type="match status" value="1"/>
</dbReference>
<feature type="binding site" evidence="15">
    <location>
        <position position="500"/>
    </location>
    <ligand>
        <name>L-glutamate</name>
        <dbReference type="ChEBI" id="CHEBI:29985"/>
    </ligand>
</feature>
<evidence type="ECO:0000256" key="14">
    <source>
        <dbReference type="ARBA" id="ARBA00034104"/>
    </source>
</evidence>
<dbReference type="AlphaFoldDB" id="A0A8C3UE84"/>
<dbReference type="GO" id="GO:0038023">
    <property type="term" value="F:signaling receptor activity"/>
    <property type="evidence" value="ECO:0007669"/>
    <property type="project" value="InterPro"/>
</dbReference>
<evidence type="ECO:0000259" key="19">
    <source>
        <dbReference type="SMART" id="SM00079"/>
    </source>
</evidence>
<evidence type="ECO:0000256" key="9">
    <source>
        <dbReference type="ARBA" id="ARBA00023170"/>
    </source>
</evidence>
<keyword evidence="17" id="KW-1015">Disulfide bond</keyword>
<evidence type="ECO:0000256" key="13">
    <source>
        <dbReference type="ARBA" id="ARBA00023303"/>
    </source>
</evidence>
<keyword evidence="9 18" id="KW-0675">Receptor</keyword>
<evidence type="ECO:0000256" key="7">
    <source>
        <dbReference type="ARBA" id="ARBA00023065"/>
    </source>
</evidence>
<keyword evidence="1 18" id="KW-0813">Transport</keyword>
<dbReference type="Gene3D" id="3.40.50.2300">
    <property type="match status" value="4"/>
</dbReference>
<feature type="binding site" evidence="15">
    <location>
        <position position="667"/>
    </location>
    <ligand>
        <name>L-glutamate</name>
        <dbReference type="ChEBI" id="CHEBI:29985"/>
    </ligand>
</feature>
<dbReference type="InterPro" id="IPR015683">
    <property type="entry name" value="Ionotropic_Glu_rcpt"/>
</dbReference>
<evidence type="ECO:0000256" key="12">
    <source>
        <dbReference type="ARBA" id="ARBA00023286"/>
    </source>
</evidence>
<dbReference type="InterPro" id="IPR001508">
    <property type="entry name" value="Iono_Glu_rcpt_met"/>
</dbReference>
<dbReference type="Ensembl" id="ENSCUST00005013370.1">
    <property type="protein sequence ID" value="ENSCUSP00005012849.1"/>
    <property type="gene ID" value="ENSCUSG00005007600.1"/>
</dbReference>
<dbReference type="Gene3D" id="1.10.287.70">
    <property type="match status" value="1"/>
</dbReference>
<feature type="domain" description="Ionotropic glutamate receptor C-terminal" evidence="19">
    <location>
        <begin position="409"/>
        <end position="778"/>
    </location>
</feature>
<evidence type="ECO:0000259" key="20">
    <source>
        <dbReference type="SMART" id="SM00918"/>
    </source>
</evidence>
<keyword evidence="5 18" id="KW-1133">Transmembrane helix</keyword>
<evidence type="ECO:0000256" key="3">
    <source>
        <dbReference type="ARBA" id="ARBA00022553"/>
    </source>
</evidence>
<dbReference type="InterPro" id="IPR019594">
    <property type="entry name" value="Glu/Gly-bd"/>
</dbReference>
<dbReference type="InterPro" id="IPR028082">
    <property type="entry name" value="Peripla_BP_I"/>
</dbReference>
<evidence type="ECO:0000313" key="22">
    <source>
        <dbReference type="Proteomes" id="UP000694563"/>
    </source>
</evidence>
<feature type="disulfide bond" evidence="17">
    <location>
        <begin position="727"/>
        <end position="781"/>
    </location>
</feature>
<evidence type="ECO:0000313" key="21">
    <source>
        <dbReference type="Ensembl" id="ENSCUSP00005012849.1"/>
    </source>
</evidence>
<dbReference type="PRINTS" id="PR00177">
    <property type="entry name" value="NMDARECEPTOR"/>
</dbReference>
<evidence type="ECO:0000256" key="1">
    <source>
        <dbReference type="ARBA" id="ARBA00022448"/>
    </source>
</evidence>
<keyword evidence="2 18" id="KW-1003">Cell membrane</keyword>
<sequence length="861" mass="96930">MKIISHIVTNSVFRCTIRLLLSLLWIGYSQGTTHVLRFGGIFECVESGPMGAEELAFRFAVNTINRNRTLLPNTTLTYDTQKINLYDSFEASKKACDQLSLGVAAIFGPSHSSSANAVQSICNALGVPHIQTRWKHQVSDNKDSFYVSLYPDFSSLSRAILDLVQFFKWKTVTVVYDDSTGLIRLQELIKAPSRYNLRLKIRQLPADTKDAKPLLKEMKRGKEFHVIFDCSHEMAAGILKQCITEFIQCGVNMTGFRILNTENTQVSSIIEKWSMERLQAPPKPDSGLLDGFMTTDAALMYDAVHVVSVAVQQFPQMTVSSLQCNRHKPWRFGTRFMSLIKEAHWEGLTGRITFNKTNGLRTDFDLDVISLKEEGLEKVGTWDPLSGLNMTENQKGKPANITDSLSNRSLIVTTILEEPYVMFKKSDKPLYGNDRFEGYCIDLLRELSTILGFSYEIRLVEDGKYGAQEDASGQWNGMVRELIDHKADLAVAPLAITYVREKVIDFSKPFMTLGISILYRKPNGTNPGVFSFLNPLSPDIWMYILLAYLGVSCVLFVIARFSPYEWYNPHPCNPDSDVVENNFTLLNSFWFGVGALMQQGSELMPKALSTRIVGGIWWFFTLIIISSYTANLAAFLTVERMESPIDSADDLAKQTKIEYGAVEDGATMTFFKKSKISTYDKMWAFMSSRRQSVLVKSNEEGIQRVLTSDYAFLMESTTIEFVTQRNCNLTQIGGLIDSKGYGVGTPMGSPYRDKITIAILQLQEEGKLHMMKEKWWRGNGCPEEESKEASALGVQNIGGIFIVLAAGLVLSVFVAVGEFLYKSKKNAQLEKLFTPGSSLQLILWMKKKSETVMGNKLIFYR</sequence>
<dbReference type="Pfam" id="PF01094">
    <property type="entry name" value="ANF_receptor"/>
    <property type="match status" value="1"/>
</dbReference>
<keyword evidence="8 18" id="KW-0472">Membrane</keyword>
<gene>
    <name evidence="21" type="primary">GRIK2</name>
</gene>
<dbReference type="SMART" id="SM00918">
    <property type="entry name" value="Lig_chan-Glu_bd"/>
    <property type="match status" value="1"/>
</dbReference>
<dbReference type="FunFam" id="1.10.287.70:FF:000010">
    <property type="entry name" value="Putative glutamate receptor ionotropic kainate 1"/>
    <property type="match status" value="1"/>
</dbReference>
<dbReference type="FunFam" id="3.40.190.10:FF:000210">
    <property type="entry name" value="Glutamate receptor ionotropic, kainate 1"/>
    <property type="match status" value="1"/>
</dbReference>
<keyword evidence="6 18" id="KW-0770">Synapse</keyword>
<keyword evidence="22" id="KW-1185">Reference proteome</keyword>
<feature type="disulfide bond" evidence="17">
    <location>
        <begin position="96"/>
        <end position="324"/>
    </location>
</feature>
<name>A0A8C3UE84_CATUS</name>
<dbReference type="GO" id="GO:0045211">
    <property type="term" value="C:postsynaptic membrane"/>
    <property type="evidence" value="ECO:0007669"/>
    <property type="project" value="UniProtKB-SubCell"/>
</dbReference>
<reference evidence="21" key="1">
    <citation type="submission" date="2020-10" db="EMBL/GenBank/DDBJ databases">
        <title>Catharus ustulatus (Swainson's thrush) genome, bCatUst1, primary haplotype v2.</title>
        <authorList>
            <person name="Delmore K."/>
            <person name="Vafadar M."/>
            <person name="Formenti G."/>
            <person name="Chow W."/>
            <person name="Pelan S."/>
            <person name="Howe K."/>
            <person name="Rhie A."/>
            <person name="Mountcastle J."/>
            <person name="Haase B."/>
            <person name="Fedrigo O."/>
            <person name="Jarvis E.D."/>
        </authorList>
    </citation>
    <scope>NUCLEOTIDE SEQUENCE [LARGE SCALE GENOMIC DNA]</scope>
</reference>
<reference evidence="21" key="3">
    <citation type="submission" date="2025-09" db="UniProtKB">
        <authorList>
            <consortium name="Ensembl"/>
        </authorList>
    </citation>
    <scope>IDENTIFICATION</scope>
</reference>
<evidence type="ECO:0000256" key="15">
    <source>
        <dbReference type="PIRSR" id="PIRSR601508-1"/>
    </source>
</evidence>
<dbReference type="FunFam" id="3.40.190.10:FF:000240">
    <property type="entry name" value="Glutamate receptor ionotropic, kainate 2"/>
    <property type="match status" value="1"/>
</dbReference>
<comment type="similarity">
    <text evidence="18">Belongs to the glutamate-gated ion channel (TC 1.A.10.1) family.</text>
</comment>
<keyword evidence="12 18" id="KW-1071">Ligand-gated ion channel</keyword>
<keyword evidence="10" id="KW-0325">Glycoprotein</keyword>
<dbReference type="InterPro" id="IPR001828">
    <property type="entry name" value="ANF_lig-bd_rcpt"/>
</dbReference>
<dbReference type="Pfam" id="PF00060">
    <property type="entry name" value="Lig_chan"/>
    <property type="match status" value="1"/>
</dbReference>
<dbReference type="Gene3D" id="3.40.190.10">
    <property type="entry name" value="Periplasmic binding protein-like II"/>
    <property type="match status" value="1"/>
</dbReference>
<dbReference type="GO" id="GO:0015276">
    <property type="term" value="F:ligand-gated monoatomic ion channel activity"/>
    <property type="evidence" value="ECO:0007669"/>
    <property type="project" value="InterPro"/>
</dbReference>
<keyword evidence="3" id="KW-0597">Phosphoprotein</keyword>
<comment type="function">
    <text evidence="18">Receptor for glutamate that functions as a ligand-gated ion channel in the central nervous system and plays an important role in excitatory synaptic transmission. L-glutamate acts as an excitatory neurotransmitter at many synapses in the central nervous system.</text>
</comment>
<evidence type="ECO:0000256" key="10">
    <source>
        <dbReference type="ARBA" id="ARBA00023180"/>
    </source>
</evidence>
<protein>
    <recommendedName>
        <fullName evidence="18">Glutamate receptor</fullName>
    </recommendedName>
</protein>
<evidence type="ECO:0000256" key="8">
    <source>
        <dbReference type="ARBA" id="ARBA00023136"/>
    </source>
</evidence>
<comment type="subcellular location">
    <subcellularLocation>
        <location evidence="14 18">Postsynaptic cell membrane</location>
        <topology evidence="14 18">Multi-pass membrane protein</topology>
    </subcellularLocation>
</comment>
<feature type="domain" description="Ionotropic glutamate receptor L-glutamate and glycine-binding" evidence="20">
    <location>
        <begin position="419"/>
        <end position="484"/>
    </location>
</feature>
<feature type="site" description="Crucial to convey clamshell closure to channel opening" evidence="16">
    <location>
        <position position="645"/>
    </location>
</feature>
<feature type="site" description="Interaction with the cone snail toxin Con-ikot-ikot" evidence="16">
    <location>
        <position position="672"/>
    </location>
</feature>